<evidence type="ECO:0000313" key="3">
    <source>
        <dbReference type="EMBL" id="ALO47444.1"/>
    </source>
</evidence>
<dbReference type="Proteomes" id="UP000065641">
    <property type="component" value="Chromosome"/>
</dbReference>
<keyword evidence="4" id="KW-1185">Reference proteome</keyword>
<dbReference type="InterPro" id="IPR016117">
    <property type="entry name" value="ArgJ-like_dom_sf"/>
</dbReference>
<dbReference type="RefSeq" id="WP_082628153.1">
    <property type="nucleotide sequence ID" value="NZ_CP013189.1"/>
</dbReference>
<keyword evidence="2" id="KW-0732">Signal</keyword>
<dbReference type="Gene3D" id="3.60.70.12">
    <property type="entry name" value="L-amino peptidase D-ALA esterase/amidase"/>
    <property type="match status" value="1"/>
</dbReference>
<comment type="similarity">
    <text evidence="1">Belongs to the peptidase S58 family.</text>
</comment>
<dbReference type="Pfam" id="PF03576">
    <property type="entry name" value="Peptidase_S58"/>
    <property type="match status" value="1"/>
</dbReference>
<dbReference type="AlphaFoldDB" id="A0A0S2KHE7"/>
<dbReference type="PANTHER" id="PTHR36512">
    <property type="entry name" value="D-AMINOPEPTIDASE"/>
    <property type="match status" value="1"/>
</dbReference>
<name>A0A0S2KHE7_9GAMM</name>
<feature type="signal peptide" evidence="2">
    <location>
        <begin position="1"/>
        <end position="25"/>
    </location>
</feature>
<accession>A0A0S2KHE7</accession>
<dbReference type="PANTHER" id="PTHR36512:SF3">
    <property type="entry name" value="BLR5678 PROTEIN"/>
    <property type="match status" value="1"/>
</dbReference>
<dbReference type="GO" id="GO:0004177">
    <property type="term" value="F:aminopeptidase activity"/>
    <property type="evidence" value="ECO:0007669"/>
    <property type="project" value="TreeGrafter"/>
</dbReference>
<feature type="chain" id="PRO_5006601694" evidence="2">
    <location>
        <begin position="26"/>
        <end position="386"/>
    </location>
</feature>
<dbReference type="InterPro" id="IPR005321">
    <property type="entry name" value="Peptidase_S58_DmpA"/>
</dbReference>
<dbReference type="STRING" id="1249552.PS2015_2813"/>
<dbReference type="EMBL" id="CP013189">
    <property type="protein sequence ID" value="ALO47444.1"/>
    <property type="molecule type" value="Genomic_DNA"/>
</dbReference>
<dbReference type="CDD" id="cd02253">
    <property type="entry name" value="DmpA"/>
    <property type="match status" value="1"/>
</dbReference>
<dbReference type="PATRIC" id="fig|1249552.3.peg.2839"/>
<evidence type="ECO:0000256" key="1">
    <source>
        <dbReference type="ARBA" id="ARBA00007068"/>
    </source>
</evidence>
<evidence type="ECO:0000313" key="4">
    <source>
        <dbReference type="Proteomes" id="UP000065641"/>
    </source>
</evidence>
<evidence type="ECO:0000256" key="2">
    <source>
        <dbReference type="SAM" id="SignalP"/>
    </source>
</evidence>
<dbReference type="KEGG" id="pspi:PS2015_2813"/>
<proteinExistence type="inferred from homology"/>
<protein>
    <submittedName>
        <fullName evidence="3">Peptidase S58 DmpA</fullName>
    </submittedName>
</protein>
<organism evidence="3 4">
    <name type="scientific">Pseudohongiella spirulinae</name>
    <dbReference type="NCBI Taxonomy" id="1249552"/>
    <lineage>
        <taxon>Bacteria</taxon>
        <taxon>Pseudomonadati</taxon>
        <taxon>Pseudomonadota</taxon>
        <taxon>Gammaproteobacteria</taxon>
        <taxon>Pseudomonadales</taxon>
        <taxon>Pseudohongiellaceae</taxon>
        <taxon>Pseudohongiella</taxon>
    </lineage>
</organism>
<sequence length="386" mass="40010" precursor="true">MNRRFGELRSIALSVALMISGPVMANDSDPRPRDVGIAPGIYPAGEHNAITDVAGVKVGHVSLIEDGNVRTGVTAIVPHGGNIFQDKVPAGFAQGNGFGKMMGTTQVIELGELETPVVLTNTLSVPEAAAGVIEWTLQQVGNEDVRSVNAVVGETNDGRINNIRLRAVRPEHAIAAIDSASSGPVAEGSVGAGMGTVSFGWKGGIGTSSRVLPANDGGFTVGVLVQTNYGGELHIMGVPVNAETLSSRVASGATQTSPDGSVMIIIATDAPLSDRNLERLASRAFLGIARTGSAMPNGSGDYALAFSTANSVRRTPARREQTTLVEDWPNGLMTPLFQAVVEATEEAVYNALFKASAVQGVNGDAFAELPVPVVLDLLDRHGVISP</sequence>
<dbReference type="SUPFAM" id="SSF56266">
    <property type="entry name" value="DmpA/ArgJ-like"/>
    <property type="match status" value="1"/>
</dbReference>
<reference evidence="3 4" key="1">
    <citation type="submission" date="2015-11" db="EMBL/GenBank/DDBJ databases">
        <authorList>
            <person name="Zhang Y."/>
            <person name="Guo Z."/>
        </authorList>
    </citation>
    <scope>NUCLEOTIDE SEQUENCE [LARGE SCALE GENOMIC DNA]</scope>
    <source>
        <strain evidence="3 4">KCTC 32221</strain>
    </source>
</reference>
<gene>
    <name evidence="3" type="ORF">PS2015_2813</name>
</gene>